<sequence length="337" mass="35367">MGTIADQSVLVAGGSRGLGLLLARQCVERRCEVTVTARDQEELDYAVGLLRRRARPHGTAVTGQVCDVRDEAAVREVTARTAERQGGLDVVLANAGIIQVGPAEAAGTAGFRDAMETMFFGALHTSMAALPYLRESPGGGRLALTGSVGGLLPVPHLLPYSCAKSAVAALAEGLRAEQGGGGVSVTAVHPGLMRTGSHIQAEFAGDEGQEYAWFATLAGLPLLSMDARRAAERIVTAVERRRTRVVLTPAAHLGAKAYGVAPALVTRVNGAVARLMPDTRPSGRQGRSRWQYAVSALNDRASRRLNQTDRTGRTDRTDRTAGTAAGSDSSNSSRSDT</sequence>
<organism evidence="5 6">
    <name type="scientific">Streptomyces axinellae</name>
    <dbReference type="NCBI Taxonomy" id="552788"/>
    <lineage>
        <taxon>Bacteria</taxon>
        <taxon>Bacillati</taxon>
        <taxon>Actinomycetota</taxon>
        <taxon>Actinomycetes</taxon>
        <taxon>Kitasatosporales</taxon>
        <taxon>Streptomycetaceae</taxon>
        <taxon>Streptomyces</taxon>
    </lineage>
</organism>
<dbReference type="SMART" id="SM00822">
    <property type="entry name" value="PKS_KR"/>
    <property type="match status" value="1"/>
</dbReference>
<evidence type="ECO:0000256" key="3">
    <source>
        <dbReference type="SAM" id="MobiDB-lite"/>
    </source>
</evidence>
<accession>A0ABP6CF99</accession>
<keyword evidence="6" id="KW-1185">Reference proteome</keyword>
<dbReference type="PROSITE" id="PS00061">
    <property type="entry name" value="ADH_SHORT"/>
    <property type="match status" value="1"/>
</dbReference>
<feature type="compositionally biased region" description="Basic and acidic residues" evidence="3">
    <location>
        <begin position="301"/>
        <end position="319"/>
    </location>
</feature>
<evidence type="ECO:0000259" key="4">
    <source>
        <dbReference type="SMART" id="SM00822"/>
    </source>
</evidence>
<proteinExistence type="inferred from homology"/>
<dbReference type="InterPro" id="IPR020904">
    <property type="entry name" value="Sc_DH/Rdtase_CS"/>
</dbReference>
<dbReference type="PANTHER" id="PTHR44196">
    <property type="entry name" value="DEHYDROGENASE/REDUCTASE SDR FAMILY MEMBER 7B"/>
    <property type="match status" value="1"/>
</dbReference>
<dbReference type="InterPro" id="IPR057326">
    <property type="entry name" value="KR_dom"/>
</dbReference>
<reference evidence="6" key="1">
    <citation type="journal article" date="2019" name="Int. J. Syst. Evol. Microbiol.">
        <title>The Global Catalogue of Microorganisms (GCM) 10K type strain sequencing project: providing services to taxonomists for standard genome sequencing and annotation.</title>
        <authorList>
            <consortium name="The Broad Institute Genomics Platform"/>
            <consortium name="The Broad Institute Genome Sequencing Center for Infectious Disease"/>
            <person name="Wu L."/>
            <person name="Ma J."/>
        </authorList>
    </citation>
    <scope>NUCLEOTIDE SEQUENCE [LARGE SCALE GENOMIC DNA]</scope>
    <source>
        <strain evidence="6">JCM 16373</strain>
    </source>
</reference>
<comment type="caution">
    <text evidence="5">The sequence shown here is derived from an EMBL/GenBank/DDBJ whole genome shotgun (WGS) entry which is preliminary data.</text>
</comment>
<evidence type="ECO:0000256" key="1">
    <source>
        <dbReference type="ARBA" id="ARBA00006484"/>
    </source>
</evidence>
<keyword evidence="2" id="KW-0560">Oxidoreductase</keyword>
<dbReference type="PRINTS" id="PR00081">
    <property type="entry name" value="GDHRDH"/>
</dbReference>
<comment type="similarity">
    <text evidence="1">Belongs to the short-chain dehydrogenases/reductases (SDR) family.</text>
</comment>
<dbReference type="InterPro" id="IPR002347">
    <property type="entry name" value="SDR_fam"/>
</dbReference>
<evidence type="ECO:0000313" key="5">
    <source>
        <dbReference type="EMBL" id="GAA2609141.1"/>
    </source>
</evidence>
<dbReference type="InterPro" id="IPR036291">
    <property type="entry name" value="NAD(P)-bd_dom_sf"/>
</dbReference>
<feature type="compositionally biased region" description="Low complexity" evidence="3">
    <location>
        <begin position="320"/>
        <end position="337"/>
    </location>
</feature>
<dbReference type="SUPFAM" id="SSF51735">
    <property type="entry name" value="NAD(P)-binding Rossmann-fold domains"/>
    <property type="match status" value="1"/>
</dbReference>
<evidence type="ECO:0000256" key="2">
    <source>
        <dbReference type="ARBA" id="ARBA00023002"/>
    </source>
</evidence>
<dbReference type="Pfam" id="PF00106">
    <property type="entry name" value="adh_short"/>
    <property type="match status" value="1"/>
</dbReference>
<gene>
    <name evidence="5" type="ORF">GCM10009863_23340</name>
</gene>
<feature type="region of interest" description="Disordered" evidence="3">
    <location>
        <begin position="301"/>
        <end position="337"/>
    </location>
</feature>
<protein>
    <submittedName>
        <fullName evidence="5">SDR family oxidoreductase</fullName>
    </submittedName>
</protein>
<dbReference type="Gene3D" id="3.40.50.720">
    <property type="entry name" value="NAD(P)-binding Rossmann-like Domain"/>
    <property type="match status" value="1"/>
</dbReference>
<dbReference type="PANTHER" id="PTHR44196:SF1">
    <property type="entry name" value="DEHYDROGENASE_REDUCTASE SDR FAMILY MEMBER 7B"/>
    <property type="match status" value="1"/>
</dbReference>
<dbReference type="Proteomes" id="UP001501447">
    <property type="component" value="Unassembled WGS sequence"/>
</dbReference>
<dbReference type="RefSeq" id="WP_344564912.1">
    <property type="nucleotide sequence ID" value="NZ_BAAARJ010000006.1"/>
</dbReference>
<evidence type="ECO:0000313" key="6">
    <source>
        <dbReference type="Proteomes" id="UP001501447"/>
    </source>
</evidence>
<name>A0ABP6CF99_9ACTN</name>
<feature type="domain" description="Ketoreductase" evidence="4">
    <location>
        <begin position="7"/>
        <end position="196"/>
    </location>
</feature>
<dbReference type="EMBL" id="BAAARJ010000006">
    <property type="protein sequence ID" value="GAA2609141.1"/>
    <property type="molecule type" value="Genomic_DNA"/>
</dbReference>